<evidence type="ECO:0000256" key="3">
    <source>
        <dbReference type="ARBA" id="ARBA00023015"/>
    </source>
</evidence>
<sequence length="604" mass="68517">MLRGNRHKSQSKTAISDDKMLEKPRSAPPGLPHCRRIPPPALPVVKILPSRNITLWTRPSSFHTMKPPKACHECRRTKRKCTRQSGRIGDSCDQCQAKKLKCTGFLARAPSQVHALLPNSSPTQQQVSSIDVPVEVAARLVDYYLVKLHNRPHSLFHPATLKKQVRDGSANKALLLSICAMGSRFDQDEQIRCLESSYNNESKSLLLADLENICIENVQTCILIANLFAAHLNPSSETLFFRIGVNLLQIMEADTSLAAGNLIDREMRIRAWWTLFMADRWSSSSLGLAPLIRDTDLAVDLPMHEPIFESLSPDETKLNVPWEPGLWAHKISLIRLFGPIKDLNHRSVYGSVDKDEIDSTVASLSKLLEDWEWTIPPNVIWSEENLERYIEGGHGGAFVALHLGYHHYATVLYFRFLEPTASSSPLESMYRAKCKFHAASYSDLLRLSRQRQDCEVIYPTVGHMAVVSSSVLLHTLLFNVDEDVQATRDALKSNFEAILELRRYWPNTESMIHRLITFQNYCLLSNNYRTHTLDGWMLRFLIQYSLPLGEKEVAPVTLGMDLDMDSFSARTQAVTEQGRYTAFNIEDFMLDDLDVCHIDDSVLD</sequence>
<dbReference type="Gene3D" id="4.10.240.10">
    <property type="entry name" value="Zn(2)-C6 fungal-type DNA-binding domain"/>
    <property type="match status" value="1"/>
</dbReference>
<dbReference type="GO" id="GO:0005634">
    <property type="term" value="C:nucleus"/>
    <property type="evidence" value="ECO:0007669"/>
    <property type="project" value="UniProtKB-SubCell"/>
</dbReference>
<keyword evidence="2" id="KW-0479">Metal-binding</keyword>
<protein>
    <recommendedName>
        <fullName evidence="7">Zn(2)-C6 fungal-type domain-containing protein</fullName>
    </recommendedName>
</protein>
<evidence type="ECO:0000313" key="9">
    <source>
        <dbReference type="Proteomes" id="UP000573603"/>
    </source>
</evidence>
<reference evidence="8 9" key="1">
    <citation type="journal article" date="2020" name="BMC Genomics">
        <title>Correction to: Identification and distribution of gene clusters required for synthesis of sphingolipid metabolism inhibitors in diverse species of the filamentous fungus Fusarium.</title>
        <authorList>
            <person name="Kim H.S."/>
            <person name="Lohmar J.M."/>
            <person name="Busman M."/>
            <person name="Brown D.W."/>
            <person name="Naumann T.A."/>
            <person name="Divon H.H."/>
            <person name="Lysoe E."/>
            <person name="Uhlig S."/>
            <person name="Proctor R.H."/>
        </authorList>
    </citation>
    <scope>NUCLEOTIDE SEQUENCE [LARGE SCALE GENOMIC DNA]</scope>
    <source>
        <strain evidence="8 9">NRRL 25214</strain>
    </source>
</reference>
<dbReference type="PROSITE" id="PS50048">
    <property type="entry name" value="ZN2_CY6_FUNGAL_2"/>
    <property type="match status" value="1"/>
</dbReference>
<keyword evidence="3" id="KW-0805">Transcription regulation</keyword>
<feature type="compositionally biased region" description="Pro residues" evidence="6">
    <location>
        <begin position="26"/>
        <end position="36"/>
    </location>
</feature>
<evidence type="ECO:0000256" key="6">
    <source>
        <dbReference type="SAM" id="MobiDB-lite"/>
    </source>
</evidence>
<evidence type="ECO:0000256" key="4">
    <source>
        <dbReference type="ARBA" id="ARBA00023163"/>
    </source>
</evidence>
<dbReference type="Pfam" id="PF04082">
    <property type="entry name" value="Fungal_trans"/>
    <property type="match status" value="1"/>
</dbReference>
<keyword evidence="9" id="KW-1185">Reference proteome</keyword>
<dbReference type="CDD" id="cd00067">
    <property type="entry name" value="GAL4"/>
    <property type="match status" value="1"/>
</dbReference>
<gene>
    <name evidence="8" type="ORF">FANTH_9498</name>
</gene>
<organism evidence="8 9">
    <name type="scientific">Fusarium anthophilum</name>
    <dbReference type="NCBI Taxonomy" id="48485"/>
    <lineage>
        <taxon>Eukaryota</taxon>
        <taxon>Fungi</taxon>
        <taxon>Dikarya</taxon>
        <taxon>Ascomycota</taxon>
        <taxon>Pezizomycotina</taxon>
        <taxon>Sordariomycetes</taxon>
        <taxon>Hypocreomycetidae</taxon>
        <taxon>Hypocreales</taxon>
        <taxon>Nectriaceae</taxon>
        <taxon>Fusarium</taxon>
        <taxon>Fusarium fujikuroi species complex</taxon>
    </lineage>
</organism>
<proteinExistence type="predicted"/>
<feature type="compositionally biased region" description="Basic and acidic residues" evidence="6">
    <location>
        <begin position="15"/>
        <end position="25"/>
    </location>
</feature>
<dbReference type="Proteomes" id="UP000573603">
    <property type="component" value="Unassembled WGS sequence"/>
</dbReference>
<dbReference type="InterPro" id="IPR036864">
    <property type="entry name" value="Zn2-C6_fun-type_DNA-bd_sf"/>
</dbReference>
<comment type="caution">
    <text evidence="8">The sequence shown here is derived from an EMBL/GenBank/DDBJ whole genome shotgun (WGS) entry which is preliminary data.</text>
</comment>
<dbReference type="AlphaFoldDB" id="A0A8H4Z782"/>
<evidence type="ECO:0000256" key="5">
    <source>
        <dbReference type="ARBA" id="ARBA00023242"/>
    </source>
</evidence>
<feature type="domain" description="Zn(2)-C6 fungal-type" evidence="7">
    <location>
        <begin position="70"/>
        <end position="103"/>
    </location>
</feature>
<evidence type="ECO:0000256" key="1">
    <source>
        <dbReference type="ARBA" id="ARBA00004123"/>
    </source>
</evidence>
<keyword evidence="5" id="KW-0539">Nucleus</keyword>
<dbReference type="GO" id="GO:0008270">
    <property type="term" value="F:zinc ion binding"/>
    <property type="evidence" value="ECO:0007669"/>
    <property type="project" value="InterPro"/>
</dbReference>
<name>A0A8H4Z782_9HYPO</name>
<comment type="subcellular location">
    <subcellularLocation>
        <location evidence="1">Nucleus</location>
    </subcellularLocation>
</comment>
<dbReference type="PANTHER" id="PTHR47338">
    <property type="entry name" value="ZN(II)2CYS6 TRANSCRIPTION FACTOR (EUROFUNG)-RELATED"/>
    <property type="match status" value="1"/>
</dbReference>
<dbReference type="CDD" id="cd12148">
    <property type="entry name" value="fungal_TF_MHR"/>
    <property type="match status" value="1"/>
</dbReference>
<accession>A0A8H4Z782</accession>
<feature type="region of interest" description="Disordered" evidence="6">
    <location>
        <begin position="1"/>
        <end position="36"/>
    </location>
</feature>
<dbReference type="InterPro" id="IPR007219">
    <property type="entry name" value="XnlR_reg_dom"/>
</dbReference>
<dbReference type="InterPro" id="IPR050815">
    <property type="entry name" value="TF_fung"/>
</dbReference>
<dbReference type="GO" id="GO:0000981">
    <property type="term" value="F:DNA-binding transcription factor activity, RNA polymerase II-specific"/>
    <property type="evidence" value="ECO:0007669"/>
    <property type="project" value="InterPro"/>
</dbReference>
<evidence type="ECO:0000256" key="2">
    <source>
        <dbReference type="ARBA" id="ARBA00022723"/>
    </source>
</evidence>
<dbReference type="SMART" id="SM00906">
    <property type="entry name" value="Fungal_trans"/>
    <property type="match status" value="1"/>
</dbReference>
<evidence type="ECO:0000259" key="7">
    <source>
        <dbReference type="PROSITE" id="PS50048"/>
    </source>
</evidence>
<dbReference type="EMBL" id="JABEVY010000247">
    <property type="protein sequence ID" value="KAF5240610.1"/>
    <property type="molecule type" value="Genomic_DNA"/>
</dbReference>
<evidence type="ECO:0000313" key="8">
    <source>
        <dbReference type="EMBL" id="KAF5240610.1"/>
    </source>
</evidence>
<feature type="compositionally biased region" description="Basic residues" evidence="6">
    <location>
        <begin position="1"/>
        <end position="10"/>
    </location>
</feature>
<dbReference type="InterPro" id="IPR001138">
    <property type="entry name" value="Zn2Cys6_DnaBD"/>
</dbReference>
<dbReference type="GO" id="GO:0006351">
    <property type="term" value="P:DNA-templated transcription"/>
    <property type="evidence" value="ECO:0007669"/>
    <property type="project" value="InterPro"/>
</dbReference>
<keyword evidence="4" id="KW-0804">Transcription</keyword>
<dbReference type="PANTHER" id="PTHR47338:SF16">
    <property type="entry name" value="TRANSCRIPTION FACTOR, PUTATIVE (AFU_ORTHOLOGUE AFUA_2G09360)-RELATED"/>
    <property type="match status" value="1"/>
</dbReference>
<dbReference type="PROSITE" id="PS00463">
    <property type="entry name" value="ZN2_CY6_FUNGAL_1"/>
    <property type="match status" value="1"/>
</dbReference>
<dbReference type="GO" id="GO:0003677">
    <property type="term" value="F:DNA binding"/>
    <property type="evidence" value="ECO:0007669"/>
    <property type="project" value="InterPro"/>
</dbReference>